<feature type="transmembrane region" description="Helical" evidence="6">
    <location>
        <begin position="285"/>
        <end position="307"/>
    </location>
</feature>
<evidence type="ECO:0000256" key="3">
    <source>
        <dbReference type="ARBA" id="ARBA00022989"/>
    </source>
</evidence>
<evidence type="ECO:0000256" key="5">
    <source>
        <dbReference type="SAM" id="MobiDB-lite"/>
    </source>
</evidence>
<dbReference type="InterPro" id="IPR001902">
    <property type="entry name" value="SLC26A/SulP_fam"/>
</dbReference>
<name>A0AAJ0C3E1_9PEZI</name>
<dbReference type="InterPro" id="IPR011547">
    <property type="entry name" value="SLC26A/SulP_dom"/>
</dbReference>
<dbReference type="InterPro" id="IPR036513">
    <property type="entry name" value="STAS_dom_sf"/>
</dbReference>
<evidence type="ECO:0000313" key="9">
    <source>
        <dbReference type="Proteomes" id="UP001244011"/>
    </source>
</evidence>
<dbReference type="AlphaFoldDB" id="A0AAJ0C3E1"/>
<keyword evidence="4 6" id="KW-0472">Membrane</keyword>
<dbReference type="InterPro" id="IPR018045">
    <property type="entry name" value="S04_transporter_CS"/>
</dbReference>
<dbReference type="CDD" id="cd07042">
    <property type="entry name" value="STAS_SulP_like_sulfate_transporter"/>
    <property type="match status" value="1"/>
</dbReference>
<proteinExistence type="predicted"/>
<evidence type="ECO:0000259" key="7">
    <source>
        <dbReference type="PROSITE" id="PS50801"/>
    </source>
</evidence>
<dbReference type="GO" id="GO:0016020">
    <property type="term" value="C:membrane"/>
    <property type="evidence" value="ECO:0007669"/>
    <property type="project" value="UniProtKB-SubCell"/>
</dbReference>
<keyword evidence="2 6" id="KW-0812">Transmembrane</keyword>
<feature type="region of interest" description="Disordered" evidence="5">
    <location>
        <begin position="700"/>
        <end position="721"/>
    </location>
</feature>
<dbReference type="FunFam" id="3.30.750.24:FF:000024">
    <property type="entry name" value="Sulfate permease 2"/>
    <property type="match status" value="1"/>
</dbReference>
<keyword evidence="9" id="KW-1185">Reference proteome</keyword>
<evidence type="ECO:0000256" key="4">
    <source>
        <dbReference type="ARBA" id="ARBA00023136"/>
    </source>
</evidence>
<feature type="transmembrane region" description="Helical" evidence="6">
    <location>
        <begin position="412"/>
        <end position="431"/>
    </location>
</feature>
<organism evidence="8 9">
    <name type="scientific">Phialemonium atrogriseum</name>
    <dbReference type="NCBI Taxonomy" id="1093897"/>
    <lineage>
        <taxon>Eukaryota</taxon>
        <taxon>Fungi</taxon>
        <taxon>Dikarya</taxon>
        <taxon>Ascomycota</taxon>
        <taxon>Pezizomycotina</taxon>
        <taxon>Sordariomycetes</taxon>
        <taxon>Sordariomycetidae</taxon>
        <taxon>Cephalothecales</taxon>
        <taxon>Cephalothecaceae</taxon>
        <taxon>Phialemonium</taxon>
    </lineage>
</organism>
<gene>
    <name evidence="8" type="ORF">QBC33DRAFT_584780</name>
</gene>
<evidence type="ECO:0000256" key="1">
    <source>
        <dbReference type="ARBA" id="ARBA00004141"/>
    </source>
</evidence>
<feature type="transmembrane region" description="Helical" evidence="6">
    <location>
        <begin position="173"/>
        <end position="195"/>
    </location>
</feature>
<comment type="subcellular location">
    <subcellularLocation>
        <location evidence="1">Membrane</location>
        <topology evidence="1">Multi-pass membrane protein</topology>
    </subcellularLocation>
</comment>
<feature type="transmembrane region" description="Helical" evidence="6">
    <location>
        <begin position="121"/>
        <end position="136"/>
    </location>
</feature>
<evidence type="ECO:0000313" key="8">
    <source>
        <dbReference type="EMBL" id="KAK1768004.1"/>
    </source>
</evidence>
<dbReference type="PROSITE" id="PS50801">
    <property type="entry name" value="STAS"/>
    <property type="match status" value="1"/>
</dbReference>
<dbReference type="Pfam" id="PF01740">
    <property type="entry name" value="STAS"/>
    <property type="match status" value="1"/>
</dbReference>
<dbReference type="Proteomes" id="UP001244011">
    <property type="component" value="Unassembled WGS sequence"/>
</dbReference>
<dbReference type="PROSITE" id="PS01130">
    <property type="entry name" value="SLC26A"/>
    <property type="match status" value="1"/>
</dbReference>
<dbReference type="NCBIfam" id="TIGR00815">
    <property type="entry name" value="sulP"/>
    <property type="match status" value="1"/>
</dbReference>
<feature type="transmembrane region" description="Helical" evidence="6">
    <location>
        <begin position="142"/>
        <end position="161"/>
    </location>
</feature>
<sequence length="805" mass="87285">MFLYPTPGSIAATIESMSSTRPLDRLFGIKDIENPRVVTSDKYDGAYVEVEPTTADYFREHAPTADGVRRYIRSLFPFLGWIAHYNLTWLLGDFIAGVTVGFVVVPQGMAYALLANLPPEFGLYTSFVGFFLYWAFATSKDITIGTVAVMSTIVGKIILRVQAEHPEMEADTIARGLALISGAILLFIGLIRFGFIVEFIPLVAIASFMTGAALNIGSGQVAGLMGIKGVNTREATYKVIINTLKGLPRTKLDAAMGLSALFALYFIRFFCNFMGRRNPKNQKLWFFISTLRMAFIMIIYIIISWAVNRHVHKAADAKFKILGTVPSGFRHAGAPKIDTELLGAIAGDIPTTVIVLIIEHIAISKSFGRVNNYIINPSQELVAIGFTNLLGPFLGAYPATGSFSRTAIKSKAGVRTPLAGVFTAVLVLLALYALTSVFFYIPSASLSALIIHAVGDLITPPKQVYQFWRVSPVEVIIYFGGVLLSVFTTIENGIYLTVAAAGAVLLFRLAKSRGRFVGEVKVFTTPRDSLTHGSTSTVTGEGNPREIFVALDGTDGSNKDIDVQQPYPGVFVYRFTDGFNYANSAYHLDYLTEYIYSKTRRTELDKFAKLGDRPWNDPGPRRGQAAYSDEIAARPLLRAIIFDFSAVNHVDTTAAQALVDLRNQFDRYTAPNRAEWHFAGIGNRWTRRALVASGFGYNSGGDGGDSEAGSDGDGKDPRPEPLVAVAPVAGASAGSAAHSVEAKAAAAVPAADESGKEEISPVVTPARARTHEGRLVPVYGVNRPYFHVDVATAVEGVVRGLSWAS</sequence>
<dbReference type="PANTHER" id="PTHR11814">
    <property type="entry name" value="SULFATE TRANSPORTER"/>
    <property type="match status" value="1"/>
</dbReference>
<feature type="domain" description="STAS" evidence="7">
    <location>
        <begin position="568"/>
        <end position="695"/>
    </location>
</feature>
<dbReference type="InterPro" id="IPR002645">
    <property type="entry name" value="STAS_dom"/>
</dbReference>
<dbReference type="RefSeq" id="XP_060284217.1">
    <property type="nucleotide sequence ID" value="XM_060431412.1"/>
</dbReference>
<accession>A0AAJ0C3E1</accession>
<dbReference type="Gene3D" id="3.30.750.24">
    <property type="entry name" value="STAS domain"/>
    <property type="match status" value="1"/>
</dbReference>
<dbReference type="GO" id="GO:0008271">
    <property type="term" value="F:secondary active sulfate transmembrane transporter activity"/>
    <property type="evidence" value="ECO:0007669"/>
    <property type="project" value="InterPro"/>
</dbReference>
<evidence type="ECO:0000256" key="2">
    <source>
        <dbReference type="ARBA" id="ARBA00022692"/>
    </source>
</evidence>
<dbReference type="Pfam" id="PF00916">
    <property type="entry name" value="Sulfate_transp"/>
    <property type="match status" value="1"/>
</dbReference>
<feature type="transmembrane region" description="Helical" evidence="6">
    <location>
        <begin position="467"/>
        <end position="487"/>
    </location>
</feature>
<feature type="transmembrane region" description="Helical" evidence="6">
    <location>
        <begin position="254"/>
        <end position="273"/>
    </location>
</feature>
<comment type="caution">
    <text evidence="8">The sequence shown here is derived from an EMBL/GenBank/DDBJ whole genome shotgun (WGS) entry which is preliminary data.</text>
</comment>
<protein>
    <submittedName>
        <fullName evidence="8">Sulfate permease</fullName>
    </submittedName>
</protein>
<keyword evidence="3 6" id="KW-1133">Transmembrane helix</keyword>
<dbReference type="SUPFAM" id="SSF52091">
    <property type="entry name" value="SpoIIaa-like"/>
    <property type="match status" value="1"/>
</dbReference>
<dbReference type="GeneID" id="85314599"/>
<reference evidence="8" key="1">
    <citation type="submission" date="2023-06" db="EMBL/GenBank/DDBJ databases">
        <title>Genome-scale phylogeny and comparative genomics of the fungal order Sordariales.</title>
        <authorList>
            <consortium name="Lawrence Berkeley National Laboratory"/>
            <person name="Hensen N."/>
            <person name="Bonometti L."/>
            <person name="Westerberg I."/>
            <person name="Brannstrom I.O."/>
            <person name="Guillou S."/>
            <person name="Cros-Aarteil S."/>
            <person name="Calhoun S."/>
            <person name="Haridas S."/>
            <person name="Kuo A."/>
            <person name="Mondo S."/>
            <person name="Pangilinan J."/>
            <person name="Riley R."/>
            <person name="Labutti K."/>
            <person name="Andreopoulos B."/>
            <person name="Lipzen A."/>
            <person name="Chen C."/>
            <person name="Yanf M."/>
            <person name="Daum C."/>
            <person name="Ng V."/>
            <person name="Clum A."/>
            <person name="Steindorff A."/>
            <person name="Ohm R."/>
            <person name="Martin F."/>
            <person name="Silar P."/>
            <person name="Natvig D."/>
            <person name="Lalanne C."/>
            <person name="Gautier V."/>
            <person name="Ament-Velasquez S.L."/>
            <person name="Kruys A."/>
            <person name="Hutchinson M.I."/>
            <person name="Powell A.J."/>
            <person name="Barry K."/>
            <person name="Miller A.N."/>
            <person name="Grigoriev I.V."/>
            <person name="Debuchy R."/>
            <person name="Gladieux P."/>
            <person name="Thoren M.H."/>
            <person name="Johannesson H."/>
        </authorList>
    </citation>
    <scope>NUCLEOTIDE SEQUENCE</scope>
    <source>
        <strain evidence="8">8032-3</strain>
    </source>
</reference>
<dbReference type="EMBL" id="MU839006">
    <property type="protein sequence ID" value="KAK1768004.1"/>
    <property type="molecule type" value="Genomic_DNA"/>
</dbReference>
<evidence type="ECO:0000256" key="6">
    <source>
        <dbReference type="SAM" id="Phobius"/>
    </source>
</evidence>